<dbReference type="RefSeq" id="WP_182106848.1">
    <property type="nucleotide sequence ID" value="NZ_JACFYF010000001.1"/>
</dbReference>
<evidence type="ECO:0008006" key="3">
    <source>
        <dbReference type="Google" id="ProtNLM"/>
    </source>
</evidence>
<dbReference type="AlphaFoldDB" id="A0A7W2FNV5"/>
<proteinExistence type="predicted"/>
<protein>
    <recommendedName>
        <fullName evidence="3">Cytochrome oxidase biogenesis cluster protein</fullName>
    </recommendedName>
</protein>
<sequence>MNNTLTRSRLKLLALLLVFALPAILAKLVLSQHWYNSGVTNKGRLIDPSNNLQALGVANPYQGAKWQLGYVLPEHCDTFCKQQIHYLQQSHVALGKYQQRVVPVILVGEQSDPEMVAQLPLDMLQVNDSFTNVVGSFEYVIVDPLGQLVMRYPQVDSEQNLVAQSKGLLADLRKLLKLSRVG</sequence>
<reference evidence="1 2" key="1">
    <citation type="submission" date="2020-07" db="EMBL/GenBank/DDBJ databases">
        <title>Vibrio marinisediminis sp. nov., isolated from marine sediment.</title>
        <authorList>
            <person name="Ji X."/>
        </authorList>
    </citation>
    <scope>NUCLEOTIDE SEQUENCE [LARGE SCALE GENOMIC DNA]</scope>
    <source>
        <strain evidence="1 2">404</strain>
    </source>
</reference>
<name>A0A7W2FNV5_9VIBR</name>
<evidence type="ECO:0000313" key="2">
    <source>
        <dbReference type="Proteomes" id="UP000571701"/>
    </source>
</evidence>
<dbReference type="Proteomes" id="UP000571701">
    <property type="component" value="Unassembled WGS sequence"/>
</dbReference>
<comment type="caution">
    <text evidence="1">The sequence shown here is derived from an EMBL/GenBank/DDBJ whole genome shotgun (WGS) entry which is preliminary data.</text>
</comment>
<keyword evidence="2" id="KW-1185">Reference proteome</keyword>
<dbReference type="EMBL" id="JACFYF010000001">
    <property type="protein sequence ID" value="MBA5761549.1"/>
    <property type="molecule type" value="Genomic_DNA"/>
</dbReference>
<evidence type="ECO:0000313" key="1">
    <source>
        <dbReference type="EMBL" id="MBA5761549.1"/>
    </source>
</evidence>
<organism evidence="1 2">
    <name type="scientific">Vibrio marinisediminis</name>
    <dbReference type="NCBI Taxonomy" id="2758441"/>
    <lineage>
        <taxon>Bacteria</taxon>
        <taxon>Pseudomonadati</taxon>
        <taxon>Pseudomonadota</taxon>
        <taxon>Gammaproteobacteria</taxon>
        <taxon>Vibrionales</taxon>
        <taxon>Vibrionaceae</taxon>
        <taxon>Vibrio</taxon>
    </lineage>
</organism>
<accession>A0A7W2FNV5</accession>
<gene>
    <name evidence="1" type="ORF">H2O73_04250</name>
</gene>